<name>A0ABQ7LMU1_BRACM</name>
<feature type="compositionally biased region" description="Basic and acidic residues" evidence="1">
    <location>
        <begin position="47"/>
        <end position="62"/>
    </location>
</feature>
<gene>
    <name evidence="2" type="primary">A08p002530.1_BraROA</name>
    <name evidence="2" type="ORF">IGI04_029412</name>
</gene>
<comment type="caution">
    <text evidence="2">The sequence shown here is derived from an EMBL/GenBank/DDBJ whole genome shotgun (WGS) entry which is preliminary data.</text>
</comment>
<evidence type="ECO:0000313" key="3">
    <source>
        <dbReference type="Proteomes" id="UP000823674"/>
    </source>
</evidence>
<protein>
    <submittedName>
        <fullName evidence="2">Uncharacterized protein</fullName>
    </submittedName>
</protein>
<evidence type="ECO:0000256" key="1">
    <source>
        <dbReference type="SAM" id="MobiDB-lite"/>
    </source>
</evidence>
<sequence length="194" mass="21917">MTSHQEKSYKAGETRVKTQEKTGEAMGMMREMTEAAKDKTQGAGRSTQEKAHETAQSAKDEISQGAQTTQQKAQNSKDKTGSYVSETGEAIKNKAQEAAEYTKETAEAGKDKTGGFMGHMVSKLTLLAWQAIIYWIWIERNARLHSNIFKPVDSIFSTLDRQLRTRHKAFDMKIQKPPPRCFRLGYASLDFFRN</sequence>
<evidence type="ECO:0000313" key="2">
    <source>
        <dbReference type="EMBL" id="KAG5387871.1"/>
    </source>
</evidence>
<dbReference type="EMBL" id="JADBGQ010000007">
    <property type="protein sequence ID" value="KAG5387871.1"/>
    <property type="molecule type" value="Genomic_DNA"/>
</dbReference>
<dbReference type="PANTHER" id="PTHR47372:SF44">
    <property type="entry name" value="LATE EMBRYOGENESIS ABUNDANT PROTEIN 7"/>
    <property type="match status" value="1"/>
</dbReference>
<dbReference type="Gene3D" id="1.10.287.700">
    <property type="entry name" value="Helix hairpin bin"/>
    <property type="match status" value="1"/>
</dbReference>
<proteinExistence type="predicted"/>
<accession>A0ABQ7LMU1</accession>
<feature type="compositionally biased region" description="Basic and acidic residues" evidence="1">
    <location>
        <begin position="31"/>
        <end position="40"/>
    </location>
</feature>
<feature type="region of interest" description="Disordered" evidence="1">
    <location>
        <begin position="1"/>
        <end position="83"/>
    </location>
</feature>
<feature type="compositionally biased region" description="Polar residues" evidence="1">
    <location>
        <begin position="64"/>
        <end position="74"/>
    </location>
</feature>
<organism evidence="2 3">
    <name type="scientific">Brassica rapa subsp. trilocularis</name>
    <dbReference type="NCBI Taxonomy" id="1813537"/>
    <lineage>
        <taxon>Eukaryota</taxon>
        <taxon>Viridiplantae</taxon>
        <taxon>Streptophyta</taxon>
        <taxon>Embryophyta</taxon>
        <taxon>Tracheophyta</taxon>
        <taxon>Spermatophyta</taxon>
        <taxon>Magnoliopsida</taxon>
        <taxon>eudicotyledons</taxon>
        <taxon>Gunneridae</taxon>
        <taxon>Pentapetalae</taxon>
        <taxon>rosids</taxon>
        <taxon>malvids</taxon>
        <taxon>Brassicales</taxon>
        <taxon>Brassicaceae</taxon>
        <taxon>Brassiceae</taxon>
        <taxon>Brassica</taxon>
    </lineage>
</organism>
<reference evidence="2 3" key="1">
    <citation type="submission" date="2021-03" db="EMBL/GenBank/DDBJ databases">
        <authorList>
            <person name="King G.J."/>
            <person name="Bancroft I."/>
            <person name="Baten A."/>
            <person name="Bloomfield J."/>
            <person name="Borpatragohain P."/>
            <person name="He Z."/>
            <person name="Irish N."/>
            <person name="Irwin J."/>
            <person name="Liu K."/>
            <person name="Mauleon R.P."/>
            <person name="Moore J."/>
            <person name="Morris R."/>
            <person name="Ostergaard L."/>
            <person name="Wang B."/>
            <person name="Wells R."/>
        </authorList>
    </citation>
    <scope>NUCLEOTIDE SEQUENCE [LARGE SCALE GENOMIC DNA]</scope>
    <source>
        <strain evidence="2">R-o-18</strain>
        <tissue evidence="2">Leaf</tissue>
    </source>
</reference>
<dbReference type="Proteomes" id="UP000823674">
    <property type="component" value="Chromosome A08"/>
</dbReference>
<keyword evidence="3" id="KW-1185">Reference proteome</keyword>
<dbReference type="PANTHER" id="PTHR47372">
    <property type="entry name" value="DAUER UP-REGULATED-RELATED"/>
    <property type="match status" value="1"/>
</dbReference>
<feature type="compositionally biased region" description="Basic and acidic residues" evidence="1">
    <location>
        <begin position="1"/>
        <end position="23"/>
    </location>
</feature>